<evidence type="ECO:0000259" key="1">
    <source>
        <dbReference type="PROSITE" id="PS50404"/>
    </source>
</evidence>
<dbReference type="PANTHER" id="PTHR44051">
    <property type="entry name" value="GLUTATHIONE S-TRANSFERASE-RELATED"/>
    <property type="match status" value="1"/>
</dbReference>
<comment type="caution">
    <text evidence="3">The sequence shown here is derived from an EMBL/GenBank/DDBJ whole genome shotgun (WGS) entry which is preliminary data.</text>
</comment>
<sequence length="209" mass="23529">MIDLYYAPTPNGHKITLFLEEASLPYNIHRINISAGDQFKPDFLAISPNNKIPAIVDHRPDGGGDPISIFESGAILLYLAEKSGKFLSAELREHTATLQWLFWQVGGFGPMLGQNHHFSIYASEKVPYAIERYQKETQRLYGVLDTQLQKHTYLAGENYSIADIATYPWVVSHKNQNIDLADYPAVARWFQSIASRPATLRAYALTKAS</sequence>
<dbReference type="Gene3D" id="3.40.30.10">
    <property type="entry name" value="Glutaredoxin"/>
    <property type="match status" value="1"/>
</dbReference>
<dbReference type="InterPro" id="IPR036249">
    <property type="entry name" value="Thioredoxin-like_sf"/>
</dbReference>
<dbReference type="InterPro" id="IPR004045">
    <property type="entry name" value="Glutathione_S-Trfase_N"/>
</dbReference>
<dbReference type="CDD" id="cd10291">
    <property type="entry name" value="GST_C_YfcG_like"/>
    <property type="match status" value="1"/>
</dbReference>
<dbReference type="InterPro" id="IPR040079">
    <property type="entry name" value="Glutathione_S-Trfase"/>
</dbReference>
<evidence type="ECO:0000313" key="3">
    <source>
        <dbReference type="EMBL" id="MDN0087122.1"/>
    </source>
</evidence>
<dbReference type="AlphaFoldDB" id="A0AAW7K121"/>
<gene>
    <name evidence="3" type="ORF">QVN42_06880</name>
</gene>
<dbReference type="SFLD" id="SFLDG00358">
    <property type="entry name" value="Main_(cytGST)"/>
    <property type="match status" value="1"/>
</dbReference>
<dbReference type="PROSITE" id="PS50405">
    <property type="entry name" value="GST_CTER"/>
    <property type="match status" value="1"/>
</dbReference>
<dbReference type="SFLD" id="SFLDG01151">
    <property type="entry name" value="Main.2:_Nu-like"/>
    <property type="match status" value="1"/>
</dbReference>
<dbReference type="SUPFAM" id="SSF47616">
    <property type="entry name" value="GST C-terminal domain-like"/>
    <property type="match status" value="1"/>
</dbReference>
<feature type="domain" description="GST N-terminal" evidence="1">
    <location>
        <begin position="1"/>
        <end position="87"/>
    </location>
</feature>
<dbReference type="Pfam" id="PF13409">
    <property type="entry name" value="GST_N_2"/>
    <property type="match status" value="1"/>
</dbReference>
<evidence type="ECO:0000313" key="4">
    <source>
        <dbReference type="Proteomes" id="UP001167864"/>
    </source>
</evidence>
<dbReference type="FunFam" id="3.40.30.10:FF:000046">
    <property type="entry name" value="GSH-dependent disulfide bond oxidoreductase"/>
    <property type="match status" value="1"/>
</dbReference>
<dbReference type="Pfam" id="PF00043">
    <property type="entry name" value="GST_C"/>
    <property type="match status" value="1"/>
</dbReference>
<dbReference type="InterPro" id="IPR004046">
    <property type="entry name" value="GST_C"/>
</dbReference>
<dbReference type="RefSeq" id="WP_289817781.1">
    <property type="nucleotide sequence ID" value="NZ_JAUEHU010000005.1"/>
</dbReference>
<dbReference type="InterPro" id="IPR036282">
    <property type="entry name" value="Glutathione-S-Trfase_C_sf"/>
</dbReference>
<name>A0AAW7K121_9GAMM</name>
<evidence type="ECO:0000259" key="2">
    <source>
        <dbReference type="PROSITE" id="PS50405"/>
    </source>
</evidence>
<reference evidence="3" key="1">
    <citation type="submission" date="2023-06" db="EMBL/GenBank/DDBJ databases">
        <authorList>
            <person name="Polev D.E."/>
            <person name="Saitova A.T."/>
            <person name="Bogumilchik E.A."/>
            <person name="Kokorina G.I."/>
            <person name="Voskresenskaia E.A."/>
        </authorList>
    </citation>
    <scope>NUCLEOTIDE SEQUENCE</scope>
    <source>
        <strain evidence="3">2145 StPb PI</strain>
    </source>
</reference>
<dbReference type="SFLD" id="SFLDS00019">
    <property type="entry name" value="Glutathione_Transferase_(cytos"/>
    <property type="match status" value="1"/>
</dbReference>
<accession>A0AAW7K121</accession>
<dbReference type="Proteomes" id="UP001167864">
    <property type="component" value="Unassembled WGS sequence"/>
</dbReference>
<dbReference type="Gene3D" id="1.20.1050.10">
    <property type="match status" value="1"/>
</dbReference>
<feature type="domain" description="GST C-terminal" evidence="2">
    <location>
        <begin position="90"/>
        <end position="209"/>
    </location>
</feature>
<dbReference type="GO" id="GO:0015036">
    <property type="term" value="F:disulfide oxidoreductase activity"/>
    <property type="evidence" value="ECO:0007669"/>
    <property type="project" value="TreeGrafter"/>
</dbReference>
<dbReference type="EMBL" id="JAUEHU010000005">
    <property type="protein sequence ID" value="MDN0087122.1"/>
    <property type="molecule type" value="Genomic_DNA"/>
</dbReference>
<organism evidence="3 4">
    <name type="scientific">Yersinia nurmii</name>
    <dbReference type="NCBI Taxonomy" id="685706"/>
    <lineage>
        <taxon>Bacteria</taxon>
        <taxon>Pseudomonadati</taxon>
        <taxon>Pseudomonadota</taxon>
        <taxon>Gammaproteobacteria</taxon>
        <taxon>Enterobacterales</taxon>
        <taxon>Yersiniaceae</taxon>
        <taxon>Yersinia</taxon>
    </lineage>
</organism>
<proteinExistence type="predicted"/>
<dbReference type="PROSITE" id="PS50404">
    <property type="entry name" value="GST_NTER"/>
    <property type="match status" value="1"/>
</dbReference>
<dbReference type="InterPro" id="IPR010987">
    <property type="entry name" value="Glutathione-S-Trfase_C-like"/>
</dbReference>
<dbReference type="CDD" id="cd03048">
    <property type="entry name" value="GST_N_Ure2p_like"/>
    <property type="match status" value="1"/>
</dbReference>
<dbReference type="SUPFAM" id="SSF52833">
    <property type="entry name" value="Thioredoxin-like"/>
    <property type="match status" value="1"/>
</dbReference>
<protein>
    <submittedName>
        <fullName evidence="3">Glutathione binding-like protein</fullName>
    </submittedName>
</protein>
<dbReference type="PANTHER" id="PTHR44051:SF19">
    <property type="entry name" value="DISULFIDE-BOND OXIDOREDUCTASE YFCG"/>
    <property type="match status" value="1"/>
</dbReference>